<dbReference type="GO" id="GO:0005992">
    <property type="term" value="P:trehalose biosynthetic process"/>
    <property type="evidence" value="ECO:0007669"/>
    <property type="project" value="InterPro"/>
</dbReference>
<dbReference type="Gene3D" id="3.40.50.2000">
    <property type="entry name" value="Glycogen Phosphorylase B"/>
    <property type="match status" value="2"/>
</dbReference>
<reference evidence="2" key="1">
    <citation type="submission" date="2022-04" db="EMBL/GenBank/DDBJ databases">
        <title>Diverse halophilic archaea isolated from saline environments.</title>
        <authorList>
            <person name="Cui H.-L."/>
        </authorList>
    </citation>
    <scope>NUCLEOTIDE SEQUENCE</scope>
    <source>
        <strain evidence="2">XZYJT40</strain>
    </source>
</reference>
<evidence type="ECO:0000313" key="2">
    <source>
        <dbReference type="EMBL" id="UPV99763.1"/>
    </source>
</evidence>
<proteinExistence type="predicted"/>
<organism evidence="2 3">
    <name type="scientific">Halorussus gelatinilyticus</name>
    <dbReference type="NCBI Taxonomy" id="2937524"/>
    <lineage>
        <taxon>Archaea</taxon>
        <taxon>Methanobacteriati</taxon>
        <taxon>Methanobacteriota</taxon>
        <taxon>Stenosarchaea group</taxon>
        <taxon>Halobacteria</taxon>
        <taxon>Halobacteriales</taxon>
        <taxon>Haladaptataceae</taxon>
        <taxon>Halorussus</taxon>
    </lineage>
</organism>
<gene>
    <name evidence="2" type="ORF">M0R88_14740</name>
</gene>
<dbReference type="GO" id="GO:0004805">
    <property type="term" value="F:trehalose-phosphatase activity"/>
    <property type="evidence" value="ECO:0007669"/>
    <property type="project" value="TreeGrafter"/>
</dbReference>
<dbReference type="AlphaFoldDB" id="A0A8U0IHI1"/>
<dbReference type="Pfam" id="PF00982">
    <property type="entry name" value="Glyco_transf_20"/>
    <property type="match status" value="1"/>
</dbReference>
<dbReference type="GO" id="GO:0005829">
    <property type="term" value="C:cytosol"/>
    <property type="evidence" value="ECO:0007669"/>
    <property type="project" value="TreeGrafter"/>
</dbReference>
<dbReference type="RefSeq" id="WP_248654254.1">
    <property type="nucleotide sequence ID" value="NZ_CP096658.1"/>
</dbReference>
<dbReference type="InterPro" id="IPR001830">
    <property type="entry name" value="Glyco_trans_20"/>
</dbReference>
<dbReference type="Proteomes" id="UP000830434">
    <property type="component" value="Chromosome"/>
</dbReference>
<feature type="region of interest" description="Disordered" evidence="1">
    <location>
        <begin position="1"/>
        <end position="34"/>
    </location>
</feature>
<dbReference type="EMBL" id="CP096658">
    <property type="protein sequence ID" value="UPV99763.1"/>
    <property type="molecule type" value="Genomic_DNA"/>
</dbReference>
<dbReference type="KEGG" id="haxz:M0R88_14740"/>
<dbReference type="PANTHER" id="PTHR10788">
    <property type="entry name" value="TREHALOSE-6-PHOSPHATE SYNTHASE"/>
    <property type="match status" value="1"/>
</dbReference>
<name>A0A8U0IHI1_9EURY</name>
<dbReference type="SUPFAM" id="SSF53756">
    <property type="entry name" value="UDP-Glycosyltransferase/glycogen phosphorylase"/>
    <property type="match status" value="1"/>
</dbReference>
<protein>
    <submittedName>
        <fullName evidence="2">Trehalose-6-phosphate synthase</fullName>
    </submittedName>
</protein>
<evidence type="ECO:0000256" key="1">
    <source>
        <dbReference type="SAM" id="MobiDB-lite"/>
    </source>
</evidence>
<keyword evidence="3" id="KW-1185">Reference proteome</keyword>
<dbReference type="GO" id="GO:0003825">
    <property type="term" value="F:alpha,alpha-trehalose-phosphate synthase (UDP-forming) activity"/>
    <property type="evidence" value="ECO:0007669"/>
    <property type="project" value="TreeGrafter"/>
</dbReference>
<accession>A0A8U0IHI1</accession>
<sequence>MTGDESPAEGATGGESADGRPTGGDGDGSAPTEGLLVVSNREPYSHSYDGDEIVVDRPVGGLTAGLDPVMQRASGTWIAWGDGDADREVVDDEDRIRVPPEDPSYTLKRIWLDDDEIEEYYYGYSNQVLWPLCHSDRGRVTYEPRFWHRYREVNERFAEAASREARPGSLVWFQDYHFGLAPKMVRDRLGDDVTLAHFWHIPWPTWDDFRVCPQSEQLMDGLLANDLLGFHVGRFCAQFLEGVEACFDDAVVDWDSGVVHRGDSPTLVKPFPMGVDAERIERLAGSEQADEFWDSFREERGIADDAVVAVGVDRLDYTKGIPERIRAIEYFLDEHPEYRGEFVYVQKASESRSEIPAYQEIQREVSAVAERVNERFGTDDWKPVVSVTEMLPAEALYGLYRHADLALVSSVRDGMNLVAEEYVAAQLDNEGALVLSDFAGVDETLGDYAYTINPYATEAFAETIRRTITDSATERRNRMRQMRQLVTAYDLDAWMDDIFETVAELRSESADVG</sequence>
<evidence type="ECO:0000313" key="3">
    <source>
        <dbReference type="Proteomes" id="UP000830434"/>
    </source>
</evidence>
<dbReference type="PANTHER" id="PTHR10788:SF106">
    <property type="entry name" value="BCDNA.GH08860"/>
    <property type="match status" value="1"/>
</dbReference>
<dbReference type="GeneID" id="72191137"/>
<dbReference type="CDD" id="cd03788">
    <property type="entry name" value="GT20_TPS"/>
    <property type="match status" value="1"/>
</dbReference>